<dbReference type="SUPFAM" id="SSF55271">
    <property type="entry name" value="DNA repair protein MutS, domain I"/>
    <property type="match status" value="1"/>
</dbReference>
<evidence type="ECO:0000313" key="2">
    <source>
        <dbReference type="Proteomes" id="UP000093561"/>
    </source>
</evidence>
<evidence type="ECO:0000259" key="1">
    <source>
        <dbReference type="Pfam" id="PF01624"/>
    </source>
</evidence>
<reference evidence="2" key="2">
    <citation type="journal article" date="2016" name="Mol. Ecol.">
        <title>Population genomics of the filarial nematode parasite Wuchereria bancrofti from mosquitoes.</title>
        <authorList>
            <person name="Small S.T."/>
            <person name="Reimer L.J."/>
            <person name="Tisch D.J."/>
            <person name="King C.L."/>
            <person name="Christensen B.M."/>
            <person name="Siba P.M."/>
            <person name="Kazura J.W."/>
            <person name="Serre D."/>
            <person name="Zimmerman P.A."/>
        </authorList>
    </citation>
    <scope>NUCLEOTIDE SEQUENCE</scope>
    <source>
        <strain evidence="2">pt0022</strain>
    </source>
</reference>
<dbReference type="Proteomes" id="UP000093561">
    <property type="component" value="Unassembled WGS sequence"/>
</dbReference>
<name>A0AAF5Q3X5_WUCBA</name>
<proteinExistence type="predicted"/>
<accession>A0AAF5Q3X5</accession>
<reference evidence="3" key="3">
    <citation type="submission" date="2024-02" db="UniProtKB">
        <authorList>
            <consortium name="WormBaseParasite"/>
        </authorList>
    </citation>
    <scope>IDENTIFICATION</scope>
    <source>
        <strain evidence="3">pt0022</strain>
    </source>
</reference>
<dbReference type="GO" id="GO:0005524">
    <property type="term" value="F:ATP binding"/>
    <property type="evidence" value="ECO:0007669"/>
    <property type="project" value="InterPro"/>
</dbReference>
<dbReference type="GO" id="GO:0030983">
    <property type="term" value="F:mismatched DNA binding"/>
    <property type="evidence" value="ECO:0007669"/>
    <property type="project" value="InterPro"/>
</dbReference>
<dbReference type="InterPro" id="IPR016151">
    <property type="entry name" value="DNA_mismatch_repair_MutS_N"/>
</dbReference>
<dbReference type="AlphaFoldDB" id="A0AAF5Q3X5"/>
<protein>
    <recommendedName>
        <fullName evidence="1">DNA mismatch repair protein MutS-like N-terminal domain-containing protein</fullName>
    </recommendedName>
</protein>
<dbReference type="InterPro" id="IPR007695">
    <property type="entry name" value="DNA_mismatch_repair_MutS-lik_N"/>
</dbReference>
<sequence length="62" mass="7316">MEKYLNVKVHYQDHLLLYRLGDLYELFFDDAIKAAKLLNIVLTKKSNSYGQEVPMWKAPADR</sequence>
<dbReference type="Gene3D" id="3.40.1170.10">
    <property type="entry name" value="DNA repair protein MutS, domain I"/>
    <property type="match status" value="1"/>
</dbReference>
<dbReference type="Pfam" id="PF01624">
    <property type="entry name" value="MutS_I"/>
    <property type="match status" value="1"/>
</dbReference>
<reference evidence="2" key="1">
    <citation type="submission" date="2015-03" db="EMBL/GenBank/DDBJ databases">
        <title>Wuchereria bancrofti Genome Sequencing Papua New Guinea Strain.</title>
        <authorList>
            <person name="Small S.T."/>
            <person name="Serre D."/>
            <person name="Zimmerman P.A."/>
        </authorList>
    </citation>
    <scope>NUCLEOTIDE SEQUENCE [LARGE SCALE GENOMIC DNA]</scope>
    <source>
        <strain evidence="2">pt0022</strain>
    </source>
</reference>
<dbReference type="WBParaSite" id="mrna-Wban_10193">
    <property type="protein sequence ID" value="mrna-Wban_10193"/>
    <property type="gene ID" value="Wban_10193"/>
</dbReference>
<organism evidence="2 3">
    <name type="scientific">Wuchereria bancrofti</name>
    <dbReference type="NCBI Taxonomy" id="6293"/>
    <lineage>
        <taxon>Eukaryota</taxon>
        <taxon>Metazoa</taxon>
        <taxon>Ecdysozoa</taxon>
        <taxon>Nematoda</taxon>
        <taxon>Chromadorea</taxon>
        <taxon>Rhabditida</taxon>
        <taxon>Spirurina</taxon>
        <taxon>Spiruromorpha</taxon>
        <taxon>Filarioidea</taxon>
        <taxon>Onchocercidae</taxon>
        <taxon>Wuchereria</taxon>
    </lineage>
</organism>
<feature type="domain" description="DNA mismatch repair protein MutS-like N-terminal" evidence="1">
    <location>
        <begin position="1"/>
        <end position="59"/>
    </location>
</feature>
<dbReference type="GO" id="GO:0006298">
    <property type="term" value="P:mismatch repair"/>
    <property type="evidence" value="ECO:0007669"/>
    <property type="project" value="InterPro"/>
</dbReference>
<evidence type="ECO:0000313" key="3">
    <source>
        <dbReference type="WBParaSite" id="mrna-Wban_10193"/>
    </source>
</evidence>